<proteinExistence type="predicted"/>
<name>A0A0U0RMG8_MYCTX</name>
<feature type="region of interest" description="Disordered" evidence="1">
    <location>
        <begin position="66"/>
        <end position="101"/>
    </location>
</feature>
<evidence type="ECO:0000256" key="1">
    <source>
        <dbReference type="SAM" id="MobiDB-lite"/>
    </source>
</evidence>
<dbReference type="EMBL" id="CSAE01000367">
    <property type="protein sequence ID" value="COW18001.1"/>
    <property type="molecule type" value="Genomic_DNA"/>
</dbReference>
<dbReference type="Proteomes" id="UP000038802">
    <property type="component" value="Unassembled WGS sequence"/>
</dbReference>
<reference evidence="3" key="1">
    <citation type="submission" date="2015-03" db="EMBL/GenBank/DDBJ databases">
        <authorList>
            <consortium name="Pathogen Informatics"/>
        </authorList>
    </citation>
    <scope>NUCLEOTIDE SEQUENCE [LARGE SCALE GENOMIC DNA]</scope>
    <source>
        <strain evidence="3">K00500041</strain>
    </source>
</reference>
<protein>
    <submittedName>
        <fullName evidence="2">Uncharacterized protein</fullName>
    </submittedName>
</protein>
<sequence>MQQRTEVCVEPGHPQLGSIERAGCRHQLDRLPLLLPERLDDPDSADRRIDDSGDRGLVFLGTVGGCGQQPAAAVGDQANHGYQQHRKQRKRHRQPGHDRDT</sequence>
<evidence type="ECO:0000313" key="3">
    <source>
        <dbReference type="Proteomes" id="UP000038802"/>
    </source>
</evidence>
<evidence type="ECO:0000313" key="2">
    <source>
        <dbReference type="EMBL" id="COW18001.1"/>
    </source>
</evidence>
<organism evidence="2 3">
    <name type="scientific">Mycobacterium tuberculosis</name>
    <dbReference type="NCBI Taxonomy" id="1773"/>
    <lineage>
        <taxon>Bacteria</taxon>
        <taxon>Bacillati</taxon>
        <taxon>Actinomycetota</taxon>
        <taxon>Actinomycetes</taxon>
        <taxon>Mycobacteriales</taxon>
        <taxon>Mycobacteriaceae</taxon>
        <taxon>Mycobacterium</taxon>
        <taxon>Mycobacterium tuberculosis complex</taxon>
    </lineage>
</organism>
<feature type="compositionally biased region" description="Basic residues" evidence="1">
    <location>
        <begin position="83"/>
        <end position="94"/>
    </location>
</feature>
<accession>A0A0U0RMG8</accession>
<dbReference type="AlphaFoldDB" id="A0A0U0RMG8"/>
<gene>
    <name evidence="2" type="ORF">ERS007703_02976</name>
</gene>